<evidence type="ECO:0000313" key="2">
    <source>
        <dbReference type="Proteomes" id="UP000681967"/>
    </source>
</evidence>
<dbReference type="EMBL" id="CAJOBH010016761">
    <property type="protein sequence ID" value="CAF4195378.1"/>
    <property type="molecule type" value="Genomic_DNA"/>
</dbReference>
<name>A0A8S2RZP7_9BILA</name>
<comment type="caution">
    <text evidence="1">The sequence shown here is derived from an EMBL/GenBank/DDBJ whole genome shotgun (WGS) entry which is preliminary data.</text>
</comment>
<protein>
    <submittedName>
        <fullName evidence="1">Uncharacterized protein</fullName>
    </submittedName>
</protein>
<proteinExistence type="predicted"/>
<accession>A0A8S2RZP7</accession>
<sequence>SLLPIHRFCREGIYPKTSIQRQQITGDQVPWTINLPKLYPPESSKF</sequence>
<feature type="non-terminal residue" evidence="1">
    <location>
        <position position="1"/>
    </location>
</feature>
<dbReference type="Proteomes" id="UP000681967">
    <property type="component" value="Unassembled WGS sequence"/>
</dbReference>
<dbReference type="AlphaFoldDB" id="A0A8S2RZP7"/>
<reference evidence="1" key="1">
    <citation type="submission" date="2021-02" db="EMBL/GenBank/DDBJ databases">
        <authorList>
            <person name="Nowell W R."/>
        </authorList>
    </citation>
    <scope>NUCLEOTIDE SEQUENCE</scope>
</reference>
<gene>
    <name evidence="1" type="ORF">BYL167_LOCUS23422</name>
</gene>
<evidence type="ECO:0000313" key="1">
    <source>
        <dbReference type="EMBL" id="CAF4195378.1"/>
    </source>
</evidence>
<organism evidence="1 2">
    <name type="scientific">Rotaria magnacalcarata</name>
    <dbReference type="NCBI Taxonomy" id="392030"/>
    <lineage>
        <taxon>Eukaryota</taxon>
        <taxon>Metazoa</taxon>
        <taxon>Spiralia</taxon>
        <taxon>Gnathifera</taxon>
        <taxon>Rotifera</taxon>
        <taxon>Eurotatoria</taxon>
        <taxon>Bdelloidea</taxon>
        <taxon>Philodinida</taxon>
        <taxon>Philodinidae</taxon>
        <taxon>Rotaria</taxon>
    </lineage>
</organism>